<evidence type="ECO:0000256" key="6">
    <source>
        <dbReference type="ARBA" id="ARBA00022692"/>
    </source>
</evidence>
<keyword evidence="13" id="KW-1185">Reference proteome</keyword>
<dbReference type="PANTHER" id="PTHR33446">
    <property type="entry name" value="PROTEIN TONB-RELATED"/>
    <property type="match status" value="1"/>
</dbReference>
<dbReference type="Gene3D" id="3.30.1150.10">
    <property type="match status" value="1"/>
</dbReference>
<dbReference type="InterPro" id="IPR051045">
    <property type="entry name" value="TonB-dependent_transducer"/>
</dbReference>
<dbReference type="Pfam" id="PF03544">
    <property type="entry name" value="TonB_C"/>
    <property type="match status" value="1"/>
</dbReference>
<evidence type="ECO:0000256" key="8">
    <source>
        <dbReference type="ARBA" id="ARBA00022989"/>
    </source>
</evidence>
<dbReference type="GO" id="GO:0031992">
    <property type="term" value="F:energy transducer activity"/>
    <property type="evidence" value="ECO:0007669"/>
    <property type="project" value="TreeGrafter"/>
</dbReference>
<protein>
    <submittedName>
        <fullName evidence="12">TonB family protein</fullName>
    </submittedName>
</protein>
<evidence type="ECO:0000256" key="2">
    <source>
        <dbReference type="ARBA" id="ARBA00006555"/>
    </source>
</evidence>
<evidence type="ECO:0000256" key="3">
    <source>
        <dbReference type="ARBA" id="ARBA00022448"/>
    </source>
</evidence>
<evidence type="ECO:0000313" key="12">
    <source>
        <dbReference type="EMBL" id="QKJ31872.1"/>
    </source>
</evidence>
<dbReference type="NCBIfam" id="TIGR01352">
    <property type="entry name" value="tonB_Cterm"/>
    <property type="match status" value="1"/>
</dbReference>
<sequence>MKKHPLIFCALLLALAGFAQTKSVTKDSLNYREKYEVLKANPNVKQGKYSLSVRSSGKILTTGFYKNNLKDGTWHEYNLKDYVIAEGQYTNGRKTGEWKYYGKLWKLMNKFDFDNNQLTFHQPTHDDSVHVYRVLKGRDTIATLMERPPIYLGSDILFRSLLYNLRYPAEAVKKRVSGRVVIGFTIDEKGHVHDYRVVGSLGYGCDEEALRVVKLIPEDWVAGQYKGSNVAVVMNLPVAFTLE</sequence>
<dbReference type="RefSeq" id="WP_173416527.1">
    <property type="nucleotide sequence ID" value="NZ_CP054139.1"/>
</dbReference>
<accession>A0A7D4QHD6</accession>
<comment type="similarity">
    <text evidence="2">Belongs to the TonB family.</text>
</comment>
<evidence type="ECO:0000256" key="9">
    <source>
        <dbReference type="ARBA" id="ARBA00023136"/>
    </source>
</evidence>
<proteinExistence type="inferred from homology"/>
<dbReference type="AlphaFoldDB" id="A0A7D4QHD6"/>
<feature type="domain" description="TonB C-terminal" evidence="11">
    <location>
        <begin position="152"/>
        <end position="243"/>
    </location>
</feature>
<keyword evidence="3" id="KW-0813">Transport</keyword>
<dbReference type="GO" id="GO:0055085">
    <property type="term" value="P:transmembrane transport"/>
    <property type="evidence" value="ECO:0007669"/>
    <property type="project" value="InterPro"/>
</dbReference>
<keyword evidence="8" id="KW-1133">Transmembrane helix</keyword>
<keyword evidence="10" id="KW-0732">Signal</keyword>
<dbReference type="GO" id="GO:0098797">
    <property type="term" value="C:plasma membrane protein complex"/>
    <property type="evidence" value="ECO:0007669"/>
    <property type="project" value="TreeGrafter"/>
</dbReference>
<evidence type="ECO:0000256" key="4">
    <source>
        <dbReference type="ARBA" id="ARBA00022475"/>
    </source>
</evidence>
<organism evidence="12 13">
    <name type="scientific">Mucilaginibacter mali</name>
    <dbReference type="NCBI Taxonomy" id="2740462"/>
    <lineage>
        <taxon>Bacteria</taxon>
        <taxon>Pseudomonadati</taxon>
        <taxon>Bacteroidota</taxon>
        <taxon>Sphingobacteriia</taxon>
        <taxon>Sphingobacteriales</taxon>
        <taxon>Sphingobacteriaceae</taxon>
        <taxon>Mucilaginibacter</taxon>
    </lineage>
</organism>
<feature type="signal peptide" evidence="10">
    <location>
        <begin position="1"/>
        <end position="21"/>
    </location>
</feature>
<keyword evidence="7" id="KW-0653">Protein transport</keyword>
<dbReference type="SUPFAM" id="SSF82185">
    <property type="entry name" value="Histone H3 K4-specific methyltransferase SET7/9 N-terminal domain"/>
    <property type="match status" value="1"/>
</dbReference>
<feature type="chain" id="PRO_5029010991" evidence="10">
    <location>
        <begin position="22"/>
        <end position="243"/>
    </location>
</feature>
<keyword evidence="4" id="KW-1003">Cell membrane</keyword>
<dbReference type="KEGG" id="mmab:HQ865_19590"/>
<gene>
    <name evidence="12" type="ORF">HQ865_19590</name>
</gene>
<dbReference type="EMBL" id="CP054139">
    <property type="protein sequence ID" value="QKJ31872.1"/>
    <property type="molecule type" value="Genomic_DNA"/>
</dbReference>
<dbReference type="InterPro" id="IPR037682">
    <property type="entry name" value="TonB_C"/>
</dbReference>
<evidence type="ECO:0000256" key="10">
    <source>
        <dbReference type="SAM" id="SignalP"/>
    </source>
</evidence>
<comment type="subcellular location">
    <subcellularLocation>
        <location evidence="1">Cell inner membrane</location>
        <topology evidence="1">Single-pass membrane protein</topology>
        <orientation evidence="1">Periplasmic side</orientation>
    </subcellularLocation>
</comment>
<dbReference type="GO" id="GO:0015031">
    <property type="term" value="P:protein transport"/>
    <property type="evidence" value="ECO:0007669"/>
    <property type="project" value="UniProtKB-KW"/>
</dbReference>
<evidence type="ECO:0000259" key="11">
    <source>
        <dbReference type="PROSITE" id="PS52015"/>
    </source>
</evidence>
<keyword evidence="9" id="KW-0472">Membrane</keyword>
<dbReference type="InterPro" id="IPR006260">
    <property type="entry name" value="TonB/TolA_C"/>
</dbReference>
<keyword evidence="5" id="KW-0997">Cell inner membrane</keyword>
<keyword evidence="6" id="KW-0812">Transmembrane</keyword>
<reference evidence="12 13" key="1">
    <citation type="submission" date="2020-05" db="EMBL/GenBank/DDBJ databases">
        <title>Mucilaginibacter mali sp. nov.</title>
        <authorList>
            <person name="Kim H.S."/>
            <person name="Lee K.C."/>
            <person name="Suh M.K."/>
            <person name="Kim J.-S."/>
            <person name="Han K.-I."/>
            <person name="Eom M.K."/>
            <person name="Shin Y.K."/>
            <person name="Lee J.-S."/>
        </authorList>
    </citation>
    <scope>NUCLEOTIDE SEQUENCE [LARGE SCALE GENOMIC DNA]</scope>
    <source>
        <strain evidence="12 13">G2-14</strain>
    </source>
</reference>
<evidence type="ECO:0000256" key="1">
    <source>
        <dbReference type="ARBA" id="ARBA00004383"/>
    </source>
</evidence>
<evidence type="ECO:0000313" key="13">
    <source>
        <dbReference type="Proteomes" id="UP000505355"/>
    </source>
</evidence>
<evidence type="ECO:0000256" key="5">
    <source>
        <dbReference type="ARBA" id="ARBA00022519"/>
    </source>
</evidence>
<evidence type="ECO:0000256" key="7">
    <source>
        <dbReference type="ARBA" id="ARBA00022927"/>
    </source>
</evidence>
<dbReference type="Gene3D" id="2.20.110.10">
    <property type="entry name" value="Histone H3 K4-specific methyltransferase SET7/9 N-terminal domain"/>
    <property type="match status" value="1"/>
</dbReference>
<dbReference type="PANTHER" id="PTHR33446:SF2">
    <property type="entry name" value="PROTEIN TONB"/>
    <property type="match status" value="1"/>
</dbReference>
<dbReference type="PROSITE" id="PS52015">
    <property type="entry name" value="TONB_CTD"/>
    <property type="match status" value="1"/>
</dbReference>
<dbReference type="Proteomes" id="UP000505355">
    <property type="component" value="Chromosome"/>
</dbReference>
<dbReference type="SUPFAM" id="SSF74653">
    <property type="entry name" value="TolA/TonB C-terminal domain"/>
    <property type="match status" value="1"/>
</dbReference>
<name>A0A7D4QHD6_9SPHI</name>